<feature type="transmembrane region" description="Helical" evidence="7">
    <location>
        <begin position="183"/>
        <end position="206"/>
    </location>
</feature>
<evidence type="ECO:0000256" key="3">
    <source>
        <dbReference type="ARBA" id="ARBA00022692"/>
    </source>
</evidence>
<dbReference type="Proteomes" id="UP000252355">
    <property type="component" value="Unassembled WGS sequence"/>
</dbReference>
<dbReference type="GO" id="GO:0005886">
    <property type="term" value="C:plasma membrane"/>
    <property type="evidence" value="ECO:0007669"/>
    <property type="project" value="UniProtKB-SubCell"/>
</dbReference>
<dbReference type="GO" id="GO:0004016">
    <property type="term" value="F:adenylate cyclase activity"/>
    <property type="evidence" value="ECO:0007669"/>
    <property type="project" value="UniProtKB-ARBA"/>
</dbReference>
<evidence type="ECO:0000256" key="5">
    <source>
        <dbReference type="ARBA" id="ARBA00023136"/>
    </source>
</evidence>
<sequence>MADPASGSPTPGAASPSARFALGLRAKLSVTFALVIILIMLLTVLLVTTFDRGANLERARQNAAMLGNLVKIGMGEDIIRGNYRGLEYALEEFARMSVVRYCVVMNPEGKIMAATDPELAGRYMTDPWTLDRLAAPDVAIRRAFHKGHPVSDACIPVRVGTTSYGMIRVGFSMQPELHYLRSVLLGNLALGLAFIFVGILVSVAVARTIAGPIAALLEATEHVGRGDYSHLTSLPHTDEFQALTASFQKMALELQKRELLRTYVSPHAWEEATGTTGDLARTGQRQEVVVLFCGIRGFPAFAERHPPDEVIDVLNRFLDAMVEPIARFGGIIDKFLGERIMAVFLPAGSQPWSPEVRAVFAALGMQRALFEFNQRQAELGQEALHFGTGLHAGTVVLGHVGAGNRREFTVLGDTVRHAAHLKDLPAAPGGTSIFISGPLLGRIKDFVLAREVSPASPAASATRSDLAYEVTGLTNLGYFIEAARTAEPPWLDQLMDLVACIGTLDARQYLEREAVSGSLERAMAALKALGRLVAIGQEEAKAFLMTFLAKASDPGLRSQAVSMLALAREPRLAGFFRQLLTDPDGRVRANALQALLPLPFSDKAEVLRAHQADDHPRVVANALLGLWLLDDPQVLPGLLALLDSPAPARRTSGAFALATLAGSRKFQARFAQGVKGGEETATRLLDHLHRLLDSDDPGPRRYAVRALGLLGDDRSYDHLGALIAQEQNPEILDEAEQALDRLRARWGVRLSPPPSSPSSATGPAGAPKLQ</sequence>
<dbReference type="CDD" id="cd06225">
    <property type="entry name" value="HAMP"/>
    <property type="match status" value="1"/>
</dbReference>
<dbReference type="Pfam" id="PF13646">
    <property type="entry name" value="HEAT_2"/>
    <property type="match status" value="2"/>
</dbReference>
<evidence type="ECO:0000256" key="4">
    <source>
        <dbReference type="ARBA" id="ARBA00022989"/>
    </source>
</evidence>
<dbReference type="Pfam" id="PF00211">
    <property type="entry name" value="Guanylate_cyc"/>
    <property type="match status" value="1"/>
</dbReference>
<evidence type="ECO:0000256" key="1">
    <source>
        <dbReference type="ARBA" id="ARBA00004651"/>
    </source>
</evidence>
<dbReference type="Gene3D" id="1.25.10.10">
    <property type="entry name" value="Leucine-rich Repeat Variant"/>
    <property type="match status" value="2"/>
</dbReference>
<dbReference type="Pfam" id="PF17203">
    <property type="entry name" value="sCache_3_2"/>
    <property type="match status" value="1"/>
</dbReference>
<evidence type="ECO:0000259" key="9">
    <source>
        <dbReference type="PROSITE" id="PS50885"/>
    </source>
</evidence>
<keyword evidence="5 7" id="KW-0472">Membrane</keyword>
<dbReference type="InterPro" id="IPR003660">
    <property type="entry name" value="HAMP_dom"/>
</dbReference>
<dbReference type="SUPFAM" id="SSF103190">
    <property type="entry name" value="Sensory domain-like"/>
    <property type="match status" value="1"/>
</dbReference>
<accession>A0A367ZS95</accession>
<dbReference type="InterPro" id="IPR011989">
    <property type="entry name" value="ARM-like"/>
</dbReference>
<dbReference type="SUPFAM" id="SSF48371">
    <property type="entry name" value="ARM repeat"/>
    <property type="match status" value="1"/>
</dbReference>
<dbReference type="InterPro" id="IPR001054">
    <property type="entry name" value="A/G_cyclase"/>
</dbReference>
<dbReference type="PROSITE" id="PS50125">
    <property type="entry name" value="GUANYLATE_CYCLASE_2"/>
    <property type="match status" value="1"/>
</dbReference>
<comment type="caution">
    <text evidence="10">The sequence shown here is derived from an EMBL/GenBank/DDBJ whole genome shotgun (WGS) entry which is preliminary data.</text>
</comment>
<gene>
    <name evidence="10" type="ORF">OZSIB_2390</name>
</gene>
<keyword evidence="2" id="KW-1003">Cell membrane</keyword>
<dbReference type="SMART" id="SM00304">
    <property type="entry name" value="HAMP"/>
    <property type="match status" value="1"/>
</dbReference>
<dbReference type="PANTHER" id="PTHR43081">
    <property type="entry name" value="ADENYLATE CYCLASE, TERMINAL-DIFFERENTIATION SPECIFIC-RELATED"/>
    <property type="match status" value="1"/>
</dbReference>
<dbReference type="CDD" id="cd07302">
    <property type="entry name" value="CHD"/>
    <property type="match status" value="1"/>
</dbReference>
<protein>
    <submittedName>
        <fullName evidence="10">Adenylate cyclase</fullName>
    </submittedName>
</protein>
<feature type="compositionally biased region" description="Low complexity" evidence="6">
    <location>
        <begin position="757"/>
        <end position="770"/>
    </location>
</feature>
<dbReference type="SMART" id="SM00044">
    <property type="entry name" value="CYCc"/>
    <property type="match status" value="1"/>
</dbReference>
<feature type="region of interest" description="Disordered" evidence="6">
    <location>
        <begin position="746"/>
        <end position="770"/>
    </location>
</feature>
<dbReference type="Gene3D" id="6.10.340.10">
    <property type="match status" value="1"/>
</dbReference>
<keyword evidence="4 7" id="KW-1133">Transmembrane helix</keyword>
<dbReference type="SUPFAM" id="SSF55073">
    <property type="entry name" value="Nucleotide cyclase"/>
    <property type="match status" value="1"/>
</dbReference>
<feature type="domain" description="Guanylate cyclase" evidence="8">
    <location>
        <begin position="289"/>
        <end position="422"/>
    </location>
</feature>
<feature type="domain" description="HAMP" evidence="9">
    <location>
        <begin position="207"/>
        <end position="259"/>
    </location>
</feature>
<dbReference type="PROSITE" id="PS50885">
    <property type="entry name" value="HAMP"/>
    <property type="match status" value="1"/>
</dbReference>
<dbReference type="EMBL" id="QOQW01000003">
    <property type="protein sequence ID" value="RCK81013.1"/>
    <property type="molecule type" value="Genomic_DNA"/>
</dbReference>
<evidence type="ECO:0000313" key="10">
    <source>
        <dbReference type="EMBL" id="RCK81013.1"/>
    </source>
</evidence>
<dbReference type="SUPFAM" id="SSF158472">
    <property type="entry name" value="HAMP domain-like"/>
    <property type="match status" value="1"/>
</dbReference>
<dbReference type="InterPro" id="IPR050697">
    <property type="entry name" value="Adenylyl/Guanylyl_Cyclase_3/4"/>
</dbReference>
<dbReference type="InterPro" id="IPR033463">
    <property type="entry name" value="sCache_3"/>
</dbReference>
<evidence type="ECO:0000256" key="7">
    <source>
        <dbReference type="SAM" id="Phobius"/>
    </source>
</evidence>
<dbReference type="InterPro" id="IPR029151">
    <property type="entry name" value="Sensor-like_sf"/>
</dbReference>
<proteinExistence type="predicted"/>
<evidence type="ECO:0000256" key="6">
    <source>
        <dbReference type="SAM" id="MobiDB-lite"/>
    </source>
</evidence>
<evidence type="ECO:0000256" key="2">
    <source>
        <dbReference type="ARBA" id="ARBA00022475"/>
    </source>
</evidence>
<organism evidence="10 11">
    <name type="scientific">Candidatus Ozemobacter sibiricus</name>
    <dbReference type="NCBI Taxonomy" id="2268124"/>
    <lineage>
        <taxon>Bacteria</taxon>
        <taxon>Candidatus Ozemobacteria</taxon>
        <taxon>Candidatus Ozemobacterales</taxon>
        <taxon>Candidatus Ozemobacteraceae</taxon>
        <taxon>Candidatus Ozemobacter</taxon>
    </lineage>
</organism>
<dbReference type="GO" id="GO:0006171">
    <property type="term" value="P:cAMP biosynthetic process"/>
    <property type="evidence" value="ECO:0007669"/>
    <property type="project" value="TreeGrafter"/>
</dbReference>
<dbReference type="InterPro" id="IPR029787">
    <property type="entry name" value="Nucleotide_cyclase"/>
</dbReference>
<dbReference type="Pfam" id="PF00672">
    <property type="entry name" value="HAMP"/>
    <property type="match status" value="1"/>
</dbReference>
<dbReference type="GO" id="GO:0035556">
    <property type="term" value="P:intracellular signal transduction"/>
    <property type="evidence" value="ECO:0007669"/>
    <property type="project" value="InterPro"/>
</dbReference>
<dbReference type="InterPro" id="IPR016024">
    <property type="entry name" value="ARM-type_fold"/>
</dbReference>
<evidence type="ECO:0000259" key="8">
    <source>
        <dbReference type="PROSITE" id="PS50125"/>
    </source>
</evidence>
<comment type="subcellular location">
    <subcellularLocation>
        <location evidence="1">Cell membrane</location>
        <topology evidence="1">Multi-pass membrane protein</topology>
    </subcellularLocation>
</comment>
<dbReference type="AlphaFoldDB" id="A0A367ZS95"/>
<feature type="transmembrane region" description="Helical" evidence="7">
    <location>
        <begin position="30"/>
        <end position="50"/>
    </location>
</feature>
<evidence type="ECO:0000313" key="11">
    <source>
        <dbReference type="Proteomes" id="UP000252355"/>
    </source>
</evidence>
<dbReference type="Gene3D" id="3.30.70.1230">
    <property type="entry name" value="Nucleotide cyclase"/>
    <property type="match status" value="1"/>
</dbReference>
<reference evidence="10 11" key="1">
    <citation type="submission" date="2018-05" db="EMBL/GenBank/DDBJ databases">
        <title>A metagenomic window into the 2 km-deep terrestrial subsurface aquifer revealed taxonomically and functionally diverse microbial community comprising novel uncultured bacterial lineages.</title>
        <authorList>
            <person name="Kadnikov V.V."/>
            <person name="Mardanov A.V."/>
            <person name="Beletsky A.V."/>
            <person name="Banks D."/>
            <person name="Pimenov N.V."/>
            <person name="Frank Y.A."/>
            <person name="Karnachuk O.V."/>
            <person name="Ravin N.V."/>
        </authorList>
    </citation>
    <scope>NUCLEOTIDE SEQUENCE [LARGE SCALE GENOMIC DNA]</scope>
    <source>
        <strain evidence="10">BY5</strain>
    </source>
</reference>
<name>A0A367ZS95_9BACT</name>
<dbReference type="PANTHER" id="PTHR43081:SF1">
    <property type="entry name" value="ADENYLATE CYCLASE, TERMINAL-DIFFERENTIATION SPECIFIC"/>
    <property type="match status" value="1"/>
</dbReference>
<keyword evidence="3 7" id="KW-0812">Transmembrane</keyword>